<reference evidence="1" key="1">
    <citation type="journal article" date="2015" name="MBio">
        <title>Eco-Evolutionary Dynamics of Episomes among Ecologically Cohesive Bacterial Populations.</title>
        <authorList>
            <person name="Xue H."/>
            <person name="Cordero O.X."/>
            <person name="Camas F.M."/>
            <person name="Trimble W."/>
            <person name="Meyer F."/>
            <person name="Guglielmini J."/>
            <person name="Rocha E.P."/>
            <person name="Polz M.F."/>
        </authorList>
    </citation>
    <scope>NUCLEOTIDE SEQUENCE</scope>
    <source>
        <strain evidence="1">FF_172</strain>
    </source>
</reference>
<proteinExistence type="predicted"/>
<name>A0A0H3ZZL0_VIBSP</name>
<evidence type="ECO:0000313" key="1">
    <source>
        <dbReference type="EMBL" id="AKN38916.1"/>
    </source>
</evidence>
<organism evidence="1">
    <name type="scientific">Vibrio splendidus</name>
    <dbReference type="NCBI Taxonomy" id="29497"/>
    <lineage>
        <taxon>Bacteria</taxon>
        <taxon>Pseudomonadati</taxon>
        <taxon>Pseudomonadota</taxon>
        <taxon>Gammaproteobacteria</taxon>
        <taxon>Vibrionales</taxon>
        <taxon>Vibrionaceae</taxon>
        <taxon>Vibrio</taxon>
    </lineage>
</organism>
<dbReference type="EMBL" id="KP795621">
    <property type="protein sequence ID" value="AKN38916.1"/>
    <property type="molecule type" value="Genomic_DNA"/>
</dbReference>
<sequence length="37" mass="4310">MIFAKLGLEFVQQLVGQINLMMVFQYLNLFGGIYQLE</sequence>
<protein>
    <submittedName>
        <fullName evidence="1">Uncharacterized protein</fullName>
    </submittedName>
</protein>
<accession>A0A0H3ZZL0</accession>
<dbReference type="AlphaFoldDB" id="A0A0H3ZZL0"/>